<dbReference type="Gene3D" id="3.40.20.10">
    <property type="entry name" value="Severin"/>
    <property type="match status" value="1"/>
</dbReference>
<feature type="domain" description="Sec23/Sec24 trunk" evidence="12">
    <location>
        <begin position="123"/>
        <end position="367"/>
    </location>
</feature>
<dbReference type="GO" id="GO:0070971">
    <property type="term" value="C:endoplasmic reticulum exit site"/>
    <property type="evidence" value="ECO:0007669"/>
    <property type="project" value="TreeGrafter"/>
</dbReference>
<dbReference type="InterPro" id="IPR036465">
    <property type="entry name" value="vWFA_dom_sf"/>
</dbReference>
<feature type="domain" description="Sec23/Sec24 beta-sandwich" evidence="14">
    <location>
        <begin position="395"/>
        <end position="491"/>
    </location>
</feature>
<dbReference type="Pfam" id="PF04815">
    <property type="entry name" value="Sec23_helical"/>
    <property type="match status" value="1"/>
</dbReference>
<dbReference type="SUPFAM" id="SSF82754">
    <property type="entry name" value="C-terminal, gelsolin-like domain of Sec23/24"/>
    <property type="match status" value="1"/>
</dbReference>
<evidence type="ECO:0000256" key="4">
    <source>
        <dbReference type="ARBA" id="ARBA00022824"/>
    </source>
</evidence>
<dbReference type="PANTHER" id="PTHR11141:SF0">
    <property type="entry name" value="PROTEIN TRANSPORT PROTEIN SEC23"/>
    <property type="match status" value="1"/>
</dbReference>
<dbReference type="InterPro" id="IPR029006">
    <property type="entry name" value="ADF-H/Gelsolin-like_dom_sf"/>
</dbReference>
<accession>A0AA86Q2D3</accession>
<evidence type="ECO:0000256" key="3">
    <source>
        <dbReference type="ARBA" id="ARBA00022723"/>
    </source>
</evidence>
<evidence type="ECO:0000313" key="16">
    <source>
        <dbReference type="EMBL" id="CAL6019395.1"/>
    </source>
</evidence>
<keyword evidence="2 10" id="KW-0813">Transport</keyword>
<comment type="subcellular location">
    <subcellularLocation>
        <location evidence="10">Cytoplasmic vesicle</location>
        <location evidence="10">COPII-coated vesicle membrane</location>
        <topology evidence="10">Peripheral membrane protein</topology>
        <orientation evidence="10">Cytoplasmic side</orientation>
    </subcellularLocation>
    <subcellularLocation>
        <location evidence="10">Endoplasmic reticulum membrane</location>
        <topology evidence="10">Peripheral membrane protein</topology>
        <orientation evidence="10">Cytoplasmic side</orientation>
    </subcellularLocation>
</comment>
<dbReference type="InterPro" id="IPR036175">
    <property type="entry name" value="Sec23/24_helical_dom_sf"/>
</dbReference>
<evidence type="ECO:0000256" key="1">
    <source>
        <dbReference type="ARBA" id="ARBA00009210"/>
    </source>
</evidence>
<dbReference type="InterPro" id="IPR006900">
    <property type="entry name" value="Sec23/24_helical_dom"/>
</dbReference>
<keyword evidence="7 10" id="KW-0653">Protein transport</keyword>
<reference evidence="15" key="1">
    <citation type="submission" date="2023-06" db="EMBL/GenBank/DDBJ databases">
        <authorList>
            <person name="Kurt Z."/>
        </authorList>
    </citation>
    <scope>NUCLEOTIDE SEQUENCE</scope>
</reference>
<evidence type="ECO:0000259" key="13">
    <source>
        <dbReference type="Pfam" id="PF04815"/>
    </source>
</evidence>
<keyword evidence="10" id="KW-0963">Cytoplasm</keyword>
<dbReference type="Pfam" id="PF04811">
    <property type="entry name" value="Sec23_trunk"/>
    <property type="match status" value="1"/>
</dbReference>
<keyword evidence="8 10" id="KW-0472">Membrane</keyword>
<keyword evidence="6 10" id="KW-0931">ER-Golgi transport</keyword>
<comment type="similarity">
    <text evidence="1 10">Belongs to the SEC23/SEC24 family. SEC23 subfamily.</text>
</comment>
<dbReference type="EMBL" id="CATOUU010000721">
    <property type="protein sequence ID" value="CAI9944029.1"/>
    <property type="molecule type" value="Genomic_DNA"/>
</dbReference>
<proteinExistence type="inferred from homology"/>
<keyword evidence="17" id="KW-1185">Reference proteome</keyword>
<evidence type="ECO:0000313" key="15">
    <source>
        <dbReference type="EMBL" id="CAI9944029.1"/>
    </source>
</evidence>
<evidence type="ECO:0000256" key="8">
    <source>
        <dbReference type="ARBA" id="ARBA00023136"/>
    </source>
</evidence>
<dbReference type="InterPro" id="IPR037364">
    <property type="entry name" value="Sec23"/>
</dbReference>
<dbReference type="InterPro" id="IPR006895">
    <property type="entry name" value="Znf_Sec23_Sec24"/>
</dbReference>
<keyword evidence="5 10" id="KW-0862">Zinc</keyword>
<evidence type="ECO:0000256" key="9">
    <source>
        <dbReference type="ARBA" id="ARBA00023329"/>
    </source>
</evidence>
<keyword evidence="4 10" id="KW-0256">Endoplasmic reticulum</keyword>
<dbReference type="Gene3D" id="2.30.30.380">
    <property type="entry name" value="Zn-finger domain of Sec23/24"/>
    <property type="match status" value="1"/>
</dbReference>
<evidence type="ECO:0000256" key="10">
    <source>
        <dbReference type="RuleBase" id="RU365030"/>
    </source>
</evidence>
<dbReference type="Gene3D" id="2.60.40.1670">
    <property type="entry name" value="beta-sandwich domain of Sec23/24"/>
    <property type="match status" value="1"/>
</dbReference>
<evidence type="ECO:0000313" key="17">
    <source>
        <dbReference type="Proteomes" id="UP001642409"/>
    </source>
</evidence>
<reference evidence="16 17" key="2">
    <citation type="submission" date="2024-07" db="EMBL/GenBank/DDBJ databases">
        <authorList>
            <person name="Akdeniz Z."/>
        </authorList>
    </citation>
    <scope>NUCLEOTIDE SEQUENCE [LARGE SCALE GENOMIC DNA]</scope>
</reference>
<feature type="domain" description="Sec23/Sec24 helical" evidence="13">
    <location>
        <begin position="507"/>
        <end position="606"/>
    </location>
</feature>
<dbReference type="Pfam" id="PF04810">
    <property type="entry name" value="zf-Sec23_Sec24"/>
    <property type="match status" value="1"/>
</dbReference>
<dbReference type="FunFam" id="3.40.50.410:FF:000043">
    <property type="entry name" value="Protein transport protein SEC23"/>
    <property type="match status" value="1"/>
</dbReference>
<evidence type="ECO:0000259" key="11">
    <source>
        <dbReference type="Pfam" id="PF04810"/>
    </source>
</evidence>
<dbReference type="Gene3D" id="1.20.120.730">
    <property type="entry name" value="Sec23/Sec24 helical domain"/>
    <property type="match status" value="1"/>
</dbReference>
<dbReference type="SUPFAM" id="SSF53300">
    <property type="entry name" value="vWA-like"/>
    <property type="match status" value="1"/>
</dbReference>
<dbReference type="PANTHER" id="PTHR11141">
    <property type="entry name" value="PROTEIN TRANSPORT PROTEIN SEC23"/>
    <property type="match status" value="1"/>
</dbReference>
<dbReference type="Proteomes" id="UP001642409">
    <property type="component" value="Unassembled WGS sequence"/>
</dbReference>
<dbReference type="GO" id="GO:0030127">
    <property type="term" value="C:COPII vesicle coat"/>
    <property type="evidence" value="ECO:0007669"/>
    <property type="project" value="InterPro"/>
</dbReference>
<dbReference type="GO" id="GO:0005096">
    <property type="term" value="F:GTPase activator activity"/>
    <property type="evidence" value="ECO:0007669"/>
    <property type="project" value="TreeGrafter"/>
</dbReference>
<sequence>MSDFYEVEDTQGVRCPWNIWPQTRMDLMRNGVPLSILYTPSKQIEKLLRVQYPCVRCTKCAAILNPFNPVDFASKQYTCCFCGTQQQLPPAYREITEQRKPAELHFAYRTLEYELQQVQPEQKIIIFCVDTCVEESELLKIKESLQLAIDVLPENTKVGLITFGTTVNVHELVFEFCPRKVVFRGTLDMTPQLIDQYLGMKNPTQRFVLPLSVCRESLTQLIEDLHVDLWTVPEKHRPFRSTGVAASIAVSMVHCLQASLVQQHKNPMANVAILSSGPCTSGPGQVVDADIAQHVRHWPDVQQKNDVAKYVKDSTKFYEKLGERALECNCAVNIFSCSTDQIGLLEMKGICTQTGGTMLISESFGYSAFTKSWRIFLEMHSDSNEEALIKAQGAANLHISVSQNIKVHGCIGPVSSLKSNSTQVSPTEVGVGATDKWQLAGMDSDSTYAFVFDLMEVPKDVGLQNRFIQFRTEYTDATTLKRIIRVTSCAFRSEFNENMQTISTGFDQEAAATMVARIAAWRFEQTKSTEEVLRGVDRVIIKTAKSFCTFVPNDPNSVKFQSNFEFFPQFLYHFRRSDLIQLFGQSPDETTMKHFQLCRQTVPNMLSMMQPALLSFTVQNTEGEPVFLDSQECTPDRILLMDSFFNLLVWSGSTVAAWRQAGYHLKPEYANVKALLDSPKPDCEDILRGRFPSPRYDYADQGTSQARILLAKVNPASTHKTGCSQGEVVATDDVNLQQFLEVLKKTMVVVEK</sequence>
<dbReference type="Pfam" id="PF08033">
    <property type="entry name" value="Sec23_BS"/>
    <property type="match status" value="1"/>
</dbReference>
<evidence type="ECO:0000259" key="12">
    <source>
        <dbReference type="Pfam" id="PF04811"/>
    </source>
</evidence>
<dbReference type="EMBL" id="CAXDID020000083">
    <property type="protein sequence ID" value="CAL6019395.1"/>
    <property type="molecule type" value="Genomic_DNA"/>
</dbReference>
<dbReference type="GO" id="GO:0005789">
    <property type="term" value="C:endoplasmic reticulum membrane"/>
    <property type="evidence" value="ECO:0007669"/>
    <property type="project" value="UniProtKB-SubCell"/>
</dbReference>
<dbReference type="SUPFAM" id="SSF81811">
    <property type="entry name" value="Helical domain of Sec23/24"/>
    <property type="match status" value="1"/>
</dbReference>
<evidence type="ECO:0000256" key="5">
    <source>
        <dbReference type="ARBA" id="ARBA00022833"/>
    </source>
</evidence>
<feature type="domain" description="Zinc finger Sec23/Sec24-type" evidence="11">
    <location>
        <begin position="55"/>
        <end position="92"/>
    </location>
</feature>
<evidence type="ECO:0000256" key="7">
    <source>
        <dbReference type="ARBA" id="ARBA00022927"/>
    </source>
</evidence>
<dbReference type="GO" id="GO:0006886">
    <property type="term" value="P:intracellular protein transport"/>
    <property type="evidence" value="ECO:0007669"/>
    <property type="project" value="InterPro"/>
</dbReference>
<keyword evidence="9 10" id="KW-0968">Cytoplasmic vesicle</keyword>
<dbReference type="AlphaFoldDB" id="A0AA86Q2D3"/>
<evidence type="ECO:0000259" key="14">
    <source>
        <dbReference type="Pfam" id="PF08033"/>
    </source>
</evidence>
<evidence type="ECO:0000256" key="2">
    <source>
        <dbReference type="ARBA" id="ARBA00022448"/>
    </source>
</evidence>
<comment type="function">
    <text evidence="10">Component of the coat protein complex II (COPII) which promotes the formation of transport vesicles from the endoplasmic reticulum (ER). The coat has two main functions, the physical deformation of the endoplasmic reticulum membrane into vesicles and the selection of cargo molecules.</text>
</comment>
<name>A0AA86Q2D3_9EUKA</name>
<gene>
    <name evidence="16" type="ORF">HINF_LOCUS26925</name>
    <name evidence="15" type="ORF">HINF_LOCUS31674</name>
</gene>
<comment type="caution">
    <text evidence="15">The sequence shown here is derived from an EMBL/GenBank/DDBJ whole genome shotgun (WGS) entry which is preliminary data.</text>
</comment>
<keyword evidence="3 10" id="KW-0479">Metal-binding</keyword>
<evidence type="ECO:0000256" key="6">
    <source>
        <dbReference type="ARBA" id="ARBA00022892"/>
    </source>
</evidence>
<dbReference type="SUPFAM" id="SSF82919">
    <property type="entry name" value="Zn-finger domain of Sec23/24"/>
    <property type="match status" value="1"/>
</dbReference>
<dbReference type="InterPro" id="IPR006896">
    <property type="entry name" value="Sec23/24_trunk_dom"/>
</dbReference>
<dbReference type="InterPro" id="IPR036174">
    <property type="entry name" value="Znf_Sec23_Sec24_sf"/>
</dbReference>
<dbReference type="InterPro" id="IPR036180">
    <property type="entry name" value="Gelsolin-like_dom_sf"/>
</dbReference>
<protein>
    <recommendedName>
        <fullName evidence="10">Protein transport protein SEC23</fullName>
    </recommendedName>
</protein>
<dbReference type="GO" id="GO:0008270">
    <property type="term" value="F:zinc ion binding"/>
    <property type="evidence" value="ECO:0007669"/>
    <property type="project" value="InterPro"/>
</dbReference>
<organism evidence="15">
    <name type="scientific">Hexamita inflata</name>
    <dbReference type="NCBI Taxonomy" id="28002"/>
    <lineage>
        <taxon>Eukaryota</taxon>
        <taxon>Metamonada</taxon>
        <taxon>Diplomonadida</taxon>
        <taxon>Hexamitidae</taxon>
        <taxon>Hexamitinae</taxon>
        <taxon>Hexamita</taxon>
    </lineage>
</organism>
<dbReference type="Gene3D" id="3.40.50.410">
    <property type="entry name" value="von Willebrand factor, type A domain"/>
    <property type="match status" value="1"/>
</dbReference>
<dbReference type="GO" id="GO:0090110">
    <property type="term" value="P:COPII-coated vesicle cargo loading"/>
    <property type="evidence" value="ECO:0007669"/>
    <property type="project" value="TreeGrafter"/>
</dbReference>
<dbReference type="SUPFAM" id="SSF81995">
    <property type="entry name" value="beta-sandwich domain of Sec23/24"/>
    <property type="match status" value="1"/>
</dbReference>
<dbReference type="InterPro" id="IPR012990">
    <property type="entry name" value="Beta-sandwich_Sec23_24"/>
</dbReference>